<reference evidence="1 2" key="1">
    <citation type="submission" date="2018-01" db="EMBL/GenBank/DDBJ databases">
        <title>Draft genome sequence of Jishengella endophytica.</title>
        <authorList>
            <person name="Sahin N."/>
            <person name="Ay H."/>
            <person name="Saygin H."/>
        </authorList>
    </citation>
    <scope>NUCLEOTIDE SEQUENCE [LARGE SCALE GENOMIC DNA]</scope>
    <source>
        <strain evidence="1 2">DSM 45430</strain>
    </source>
</reference>
<dbReference type="AlphaFoldDB" id="A0A2W2CRI7"/>
<dbReference type="Proteomes" id="UP000248627">
    <property type="component" value="Unassembled WGS sequence"/>
</dbReference>
<sequence length="347" mass="35081">MVVRLSRHRLPALLCGMLAALTLVTPAAAAPVPAGAVRADAAAGWLARHLVDGERFEAVFDGVAYPDQGLALDAVFAFAAADVADDFGARALAWVTRPDVRDGYVGDGVTEAYAGATAKLALAVAVRGGDPTDVGGVDLIARLRSLQSPGGRFADLSAWGDFSNAFSQSFAILALNRSAQGVPAVAAEWLAGTRCPDGGYPLLPAQPVCVSEVDATAVAVQALRAAGRWADAAAGLGWLVSVQRADGGFTNADGTANANSTGLAAQALRAGGRPLAWARARVFLAGLQVGCAAPVVDRGAVDFDGGVFDPATATRATAQAVLGLTGTGYAELSRATATTGAPTFPCH</sequence>
<comment type="caution">
    <text evidence="1">The sequence shown here is derived from an EMBL/GenBank/DDBJ whole genome shotgun (WGS) entry which is preliminary data.</text>
</comment>
<evidence type="ECO:0000313" key="1">
    <source>
        <dbReference type="EMBL" id="PZG00531.1"/>
    </source>
</evidence>
<proteinExistence type="predicted"/>
<dbReference type="Gene3D" id="1.50.10.20">
    <property type="match status" value="1"/>
</dbReference>
<evidence type="ECO:0000313" key="2">
    <source>
        <dbReference type="Proteomes" id="UP000248627"/>
    </source>
</evidence>
<accession>A0A2W2CRI7</accession>
<dbReference type="InterPro" id="IPR008930">
    <property type="entry name" value="Terpenoid_cyclase/PrenylTrfase"/>
</dbReference>
<dbReference type="OrthoDB" id="4842970at2"/>
<dbReference type="SUPFAM" id="SSF48239">
    <property type="entry name" value="Terpenoid cyclases/Protein prenyltransferases"/>
    <property type="match status" value="1"/>
</dbReference>
<dbReference type="RefSeq" id="WP_111241484.1">
    <property type="nucleotide sequence ID" value="NZ_AP023358.1"/>
</dbReference>
<keyword evidence="2" id="KW-1185">Reference proteome</keyword>
<name>A0A2W2CRI7_9ACTN</name>
<gene>
    <name evidence="1" type="ORF">C1I93_02085</name>
</gene>
<dbReference type="EMBL" id="POTX01000007">
    <property type="protein sequence ID" value="PZG00531.1"/>
    <property type="molecule type" value="Genomic_DNA"/>
</dbReference>
<organism evidence="1 2">
    <name type="scientific">Micromonospora endophytica</name>
    <dbReference type="NCBI Taxonomy" id="515350"/>
    <lineage>
        <taxon>Bacteria</taxon>
        <taxon>Bacillati</taxon>
        <taxon>Actinomycetota</taxon>
        <taxon>Actinomycetes</taxon>
        <taxon>Micromonosporales</taxon>
        <taxon>Micromonosporaceae</taxon>
        <taxon>Micromonospora</taxon>
    </lineage>
</organism>
<protein>
    <submittedName>
        <fullName evidence="1">Peptidase</fullName>
    </submittedName>
</protein>